<keyword evidence="10" id="KW-0573">Peptidoglycan synthesis</keyword>
<evidence type="ECO:0000256" key="6">
    <source>
        <dbReference type="ARBA" id="ARBA00022679"/>
    </source>
</evidence>
<dbReference type="GO" id="GO:0009252">
    <property type="term" value="P:peptidoglycan biosynthetic process"/>
    <property type="evidence" value="ECO:0007669"/>
    <property type="project" value="UniProtKB-KW"/>
</dbReference>
<dbReference type="GO" id="GO:0008955">
    <property type="term" value="F:peptidoglycan glycosyltransferase activity"/>
    <property type="evidence" value="ECO:0007669"/>
    <property type="project" value="UniProtKB-EC"/>
</dbReference>
<dbReference type="Gene3D" id="1.10.3810.10">
    <property type="entry name" value="Biosynthetic peptidoglycan transglycosylase-like"/>
    <property type="match status" value="1"/>
</dbReference>
<evidence type="ECO:0000313" key="20">
    <source>
        <dbReference type="EMBL" id="NEV70167.1"/>
    </source>
</evidence>
<reference evidence="20" key="1">
    <citation type="submission" date="2014-11" db="EMBL/GenBank/DDBJ databases">
        <authorList>
            <person name="Malar M.C."/>
            <person name="Sen D."/>
            <person name="Tripathy S."/>
        </authorList>
    </citation>
    <scope>NUCLEOTIDE SEQUENCE</scope>
    <source>
        <strain evidence="20">BDU141951</strain>
    </source>
</reference>
<comment type="catalytic activity">
    <reaction evidence="15">
        <text>Preferential cleavage: (Ac)2-L-Lys-D-Ala-|-D-Ala. Also transpeptidation of peptidyl-alanyl moieties that are N-acyl substituents of D-alanine.</text>
        <dbReference type="EC" id="3.4.16.4"/>
    </reaction>
</comment>
<dbReference type="GO" id="GO:0008360">
    <property type="term" value="P:regulation of cell shape"/>
    <property type="evidence" value="ECO:0007669"/>
    <property type="project" value="UniProtKB-KW"/>
</dbReference>
<comment type="pathway">
    <text evidence="2">Cell wall biogenesis; peptidoglycan biosynthesis.</text>
</comment>
<reference evidence="20" key="3">
    <citation type="submission" date="2020-02" db="EMBL/GenBank/DDBJ databases">
        <authorList>
            <person name="Sarangi A.N."/>
            <person name="Ghosh S."/>
            <person name="Mukherjee M."/>
            <person name="Tripathy S."/>
        </authorList>
    </citation>
    <scope>NUCLEOTIDE SEQUENCE</scope>
    <source>
        <strain evidence="20">BDU141951</strain>
    </source>
</reference>
<feature type="compositionally biased region" description="Pro residues" evidence="17">
    <location>
        <begin position="668"/>
        <end position="739"/>
    </location>
</feature>
<dbReference type="SUPFAM" id="SSF53955">
    <property type="entry name" value="Lysozyme-like"/>
    <property type="match status" value="1"/>
</dbReference>
<dbReference type="GO" id="GO:0071555">
    <property type="term" value="P:cell wall organization"/>
    <property type="evidence" value="ECO:0007669"/>
    <property type="project" value="UniProtKB-KW"/>
</dbReference>
<dbReference type="GO" id="GO:0009002">
    <property type="term" value="F:serine-type D-Ala-D-Ala carboxypeptidase activity"/>
    <property type="evidence" value="ECO:0007669"/>
    <property type="project" value="UniProtKB-EC"/>
</dbReference>
<dbReference type="InterPro" id="IPR050396">
    <property type="entry name" value="Glycosyltr_51/Transpeptidase"/>
</dbReference>
<dbReference type="EMBL" id="JTHE02000003">
    <property type="protein sequence ID" value="NEV70167.1"/>
    <property type="molecule type" value="Genomic_DNA"/>
</dbReference>
<evidence type="ECO:0000256" key="8">
    <source>
        <dbReference type="ARBA" id="ARBA00022801"/>
    </source>
</evidence>
<evidence type="ECO:0000256" key="3">
    <source>
        <dbReference type="ARBA" id="ARBA00022645"/>
    </source>
</evidence>
<evidence type="ECO:0000256" key="13">
    <source>
        <dbReference type="ARBA" id="ARBA00023268"/>
    </source>
</evidence>
<comment type="caution">
    <text evidence="20">The sequence shown here is derived from an EMBL/GenBank/DDBJ whole genome shotgun (WGS) entry which is preliminary data.</text>
</comment>
<dbReference type="Pfam" id="PF00905">
    <property type="entry name" value="Transpeptidase"/>
    <property type="match status" value="1"/>
</dbReference>
<keyword evidence="14" id="KW-0961">Cell wall biogenesis/degradation</keyword>
<comment type="catalytic activity">
    <reaction evidence="16">
        <text>[GlcNAc-(1-&gt;4)-Mur2Ac(oyl-L-Ala-gamma-D-Glu-L-Lys-D-Ala-D-Ala)](n)-di-trans,octa-cis-undecaprenyl diphosphate + beta-D-GlcNAc-(1-&gt;4)-Mur2Ac(oyl-L-Ala-gamma-D-Glu-L-Lys-D-Ala-D-Ala)-di-trans,octa-cis-undecaprenyl diphosphate = [GlcNAc-(1-&gt;4)-Mur2Ac(oyl-L-Ala-gamma-D-Glu-L-Lys-D-Ala-D-Ala)](n+1)-di-trans,octa-cis-undecaprenyl diphosphate + di-trans,octa-cis-undecaprenyl diphosphate + H(+)</text>
        <dbReference type="Rhea" id="RHEA:23708"/>
        <dbReference type="Rhea" id="RHEA-COMP:9602"/>
        <dbReference type="Rhea" id="RHEA-COMP:9603"/>
        <dbReference type="ChEBI" id="CHEBI:15378"/>
        <dbReference type="ChEBI" id="CHEBI:58405"/>
        <dbReference type="ChEBI" id="CHEBI:60033"/>
        <dbReference type="ChEBI" id="CHEBI:78435"/>
        <dbReference type="EC" id="2.4.99.28"/>
    </reaction>
</comment>
<proteinExistence type="predicted"/>
<evidence type="ECO:0000256" key="9">
    <source>
        <dbReference type="ARBA" id="ARBA00022960"/>
    </source>
</evidence>
<evidence type="ECO:0000256" key="5">
    <source>
        <dbReference type="ARBA" id="ARBA00022676"/>
    </source>
</evidence>
<dbReference type="InterPro" id="IPR001264">
    <property type="entry name" value="Glyco_trans_51"/>
</dbReference>
<keyword evidence="8" id="KW-0378">Hydrolase</keyword>
<dbReference type="Pfam" id="PF00912">
    <property type="entry name" value="Transgly"/>
    <property type="match status" value="1"/>
</dbReference>
<keyword evidence="12" id="KW-0472">Membrane</keyword>
<dbReference type="InterPro" id="IPR012338">
    <property type="entry name" value="Beta-lactam/transpept-like"/>
</dbReference>
<keyword evidence="13" id="KW-0511">Multifunctional enzyme</keyword>
<evidence type="ECO:0000256" key="17">
    <source>
        <dbReference type="SAM" id="MobiDB-lite"/>
    </source>
</evidence>
<organism evidence="20">
    <name type="scientific">Lyngbya confervoides BDU141951</name>
    <dbReference type="NCBI Taxonomy" id="1574623"/>
    <lineage>
        <taxon>Bacteria</taxon>
        <taxon>Bacillati</taxon>
        <taxon>Cyanobacteriota</taxon>
        <taxon>Cyanophyceae</taxon>
        <taxon>Oscillatoriophycideae</taxon>
        <taxon>Oscillatoriales</taxon>
        <taxon>Microcoleaceae</taxon>
        <taxon>Lyngbya</taxon>
    </lineage>
</organism>
<evidence type="ECO:0000256" key="7">
    <source>
        <dbReference type="ARBA" id="ARBA00022692"/>
    </source>
</evidence>
<dbReference type="InterPro" id="IPR036950">
    <property type="entry name" value="PBP_transglycosylase"/>
</dbReference>
<dbReference type="InterPro" id="IPR001460">
    <property type="entry name" value="PCN-bd_Tpept"/>
</dbReference>
<evidence type="ECO:0000259" key="19">
    <source>
        <dbReference type="Pfam" id="PF00912"/>
    </source>
</evidence>
<dbReference type="GO" id="GO:0008658">
    <property type="term" value="F:penicillin binding"/>
    <property type="evidence" value="ECO:0007669"/>
    <property type="project" value="InterPro"/>
</dbReference>
<dbReference type="GO" id="GO:0006508">
    <property type="term" value="P:proteolysis"/>
    <property type="evidence" value="ECO:0007669"/>
    <property type="project" value="UniProtKB-KW"/>
</dbReference>
<protein>
    <submittedName>
        <fullName evidence="20">PBP1A family penicillin-binding protein</fullName>
    </submittedName>
</protein>
<keyword evidence="7" id="KW-0812">Transmembrane</keyword>
<feature type="domain" description="Penicillin-binding protein transpeptidase" evidence="18">
    <location>
        <begin position="319"/>
        <end position="569"/>
    </location>
</feature>
<reference evidence="20" key="2">
    <citation type="journal article" date="2015" name="Genome Announc.">
        <title>Draft Genome Sequence of Filamentous Marine Cyanobacterium Lyngbya confervoides Strain BDU141951.</title>
        <authorList>
            <person name="Chandrababunaidu M.M."/>
            <person name="Sen D."/>
            <person name="Tripathy S."/>
        </authorList>
    </citation>
    <scope>NUCLEOTIDE SEQUENCE</scope>
    <source>
        <strain evidence="20">BDU141951</strain>
    </source>
</reference>
<dbReference type="Gene3D" id="3.40.710.10">
    <property type="entry name" value="DD-peptidase/beta-lactamase superfamily"/>
    <property type="match status" value="1"/>
</dbReference>
<comment type="subcellular location">
    <subcellularLocation>
        <location evidence="1">Membrane</location>
    </subcellularLocation>
</comment>
<dbReference type="InterPro" id="IPR023346">
    <property type="entry name" value="Lysozyme-like_dom_sf"/>
</dbReference>
<evidence type="ECO:0000256" key="1">
    <source>
        <dbReference type="ARBA" id="ARBA00004370"/>
    </source>
</evidence>
<dbReference type="FunFam" id="1.10.3810.10:FF:000003">
    <property type="entry name" value="Penicillin-binding protein 1a"/>
    <property type="match status" value="1"/>
</dbReference>
<evidence type="ECO:0000256" key="4">
    <source>
        <dbReference type="ARBA" id="ARBA00022670"/>
    </source>
</evidence>
<evidence type="ECO:0000256" key="10">
    <source>
        <dbReference type="ARBA" id="ARBA00022984"/>
    </source>
</evidence>
<keyword evidence="5" id="KW-0328">Glycosyltransferase</keyword>
<dbReference type="GO" id="GO:0016020">
    <property type="term" value="C:membrane"/>
    <property type="evidence" value="ECO:0007669"/>
    <property type="project" value="UniProtKB-SubCell"/>
</dbReference>
<dbReference type="AlphaFoldDB" id="A0A0C1YMS6"/>
<keyword evidence="3" id="KW-0121">Carboxypeptidase</keyword>
<dbReference type="NCBIfam" id="TIGR02074">
    <property type="entry name" value="PBP_1a_fam"/>
    <property type="match status" value="1"/>
</dbReference>
<evidence type="ECO:0000256" key="15">
    <source>
        <dbReference type="ARBA" id="ARBA00034000"/>
    </source>
</evidence>
<accession>A0A0C1YMS6</accession>
<evidence type="ECO:0000256" key="2">
    <source>
        <dbReference type="ARBA" id="ARBA00004752"/>
    </source>
</evidence>
<evidence type="ECO:0000256" key="11">
    <source>
        <dbReference type="ARBA" id="ARBA00022989"/>
    </source>
</evidence>
<dbReference type="GO" id="GO:0030288">
    <property type="term" value="C:outer membrane-bounded periplasmic space"/>
    <property type="evidence" value="ECO:0007669"/>
    <property type="project" value="TreeGrafter"/>
</dbReference>
<dbReference type="PANTHER" id="PTHR32282:SF31">
    <property type="entry name" value="PEPTIDOGLYCAN GLYCOSYLTRANSFERASE"/>
    <property type="match status" value="1"/>
</dbReference>
<dbReference type="PANTHER" id="PTHR32282">
    <property type="entry name" value="BINDING PROTEIN TRANSPEPTIDASE, PUTATIVE-RELATED"/>
    <property type="match status" value="1"/>
</dbReference>
<feature type="domain" description="Glycosyl transferase family 51" evidence="19">
    <location>
        <begin position="53"/>
        <end position="226"/>
    </location>
</feature>
<sequence length="739" mass="78634">MFWLVLVAGAISATGVSRAHRIWQTTEADLPAVTDLETFERQGTITITSADGVILQKIGPATRQKIEYDDIPDTLIAAFIASEDRRFYEHSGIDYQGIARATLANVRQRDVVEGASTITQQLARIAFLDQERSLQRKAREALLALKIEDEFTKADIIESYLNLVYLGAGAYGVADAAWVYFGKPVDELTLSEAALIAGMAPAPSAYSPLVDPQAAEIQRNIVIRRMLENEKITQAEADAALAEEVATTPNEPKFLYSEFPYFTIFVQKQLSEILPPEVVEAGGLTVETTLNTDWQKKAQETINETVETVGSRQRFSQASLVAVDPRNGEIKAVVGGTDFNDSQFNRATQALRQPGSTFKTFVYTTAIAAGFDPNKTYADAKFVVDGYEPKNYNGKYSGTVSMRQALTSSVNIVAVKVLIDVGFDPVINMAQRMGIESELRPTYSLALGASEVTLLELTSAYGTLARQGQHHPVHSIRRVRDSSGKVIYEIDNTPTQAVDETTAAIMTWMLRGVVEGGTGGRAYIGRPVAGKTGTSENDRDLWFIGYIPQLAVGVWLGNDDNSRTWGVSSSAAAAWGDFVSKLLDDIPEEDFPPLPQLAGRKGSIEAEPIKPGRVRAATASDDDEDAAENAAAESADSDAGDASADSAADPAPSGAGSLSDIGGGAPSEPAPTPAPTPEPEAPAPTPVPEPAPAPAPAPIPEPAAPEPAPIPEPAPAPAPAPPPPEPAPVPQPAPPSNDG</sequence>
<gene>
    <name evidence="20" type="ORF">QQ91_024060</name>
</gene>
<keyword evidence="9" id="KW-0133">Cell shape</keyword>
<evidence type="ECO:0000259" key="18">
    <source>
        <dbReference type="Pfam" id="PF00905"/>
    </source>
</evidence>
<evidence type="ECO:0000256" key="12">
    <source>
        <dbReference type="ARBA" id="ARBA00023136"/>
    </source>
</evidence>
<keyword evidence="11" id="KW-1133">Transmembrane helix</keyword>
<evidence type="ECO:0000256" key="16">
    <source>
        <dbReference type="ARBA" id="ARBA00049902"/>
    </source>
</evidence>
<keyword evidence="4" id="KW-0645">Protease</keyword>
<feature type="region of interest" description="Disordered" evidence="17">
    <location>
        <begin position="590"/>
        <end position="739"/>
    </location>
</feature>
<feature type="compositionally biased region" description="Low complexity" evidence="17">
    <location>
        <begin position="640"/>
        <end position="657"/>
    </location>
</feature>
<evidence type="ECO:0000256" key="14">
    <source>
        <dbReference type="ARBA" id="ARBA00023316"/>
    </source>
</evidence>
<keyword evidence="6" id="KW-0808">Transferase</keyword>
<name>A0A0C1YMS6_9CYAN</name>
<dbReference type="SUPFAM" id="SSF56601">
    <property type="entry name" value="beta-lactamase/transpeptidase-like"/>
    <property type="match status" value="1"/>
</dbReference>